<feature type="compositionally biased region" description="Basic and acidic residues" evidence="1">
    <location>
        <begin position="98"/>
        <end position="111"/>
    </location>
</feature>
<reference evidence="3" key="1">
    <citation type="journal article" date="2013" name="Proc. Natl. Acad. Sci. U.S.A.">
        <title>Genome structure and metabolic features in the red seaweed Chondrus crispus shed light on evolution of the Archaeplastida.</title>
        <authorList>
            <person name="Collen J."/>
            <person name="Porcel B."/>
            <person name="Carre W."/>
            <person name="Ball S.G."/>
            <person name="Chaparro C."/>
            <person name="Tonon T."/>
            <person name="Barbeyron T."/>
            <person name="Michel G."/>
            <person name="Noel B."/>
            <person name="Valentin K."/>
            <person name="Elias M."/>
            <person name="Artiguenave F."/>
            <person name="Arun A."/>
            <person name="Aury J.M."/>
            <person name="Barbosa-Neto J.F."/>
            <person name="Bothwell J.H."/>
            <person name="Bouget F.Y."/>
            <person name="Brillet L."/>
            <person name="Cabello-Hurtado F."/>
            <person name="Capella-Gutierrez S."/>
            <person name="Charrier B."/>
            <person name="Cladiere L."/>
            <person name="Cock J.M."/>
            <person name="Coelho S.M."/>
            <person name="Colleoni C."/>
            <person name="Czjzek M."/>
            <person name="Da Silva C."/>
            <person name="Delage L."/>
            <person name="Denoeud F."/>
            <person name="Deschamps P."/>
            <person name="Dittami S.M."/>
            <person name="Gabaldon T."/>
            <person name="Gachon C.M."/>
            <person name="Groisillier A."/>
            <person name="Herve C."/>
            <person name="Jabbari K."/>
            <person name="Katinka M."/>
            <person name="Kloareg B."/>
            <person name="Kowalczyk N."/>
            <person name="Labadie K."/>
            <person name="Leblanc C."/>
            <person name="Lopez P.J."/>
            <person name="McLachlan D.H."/>
            <person name="Meslet-Cladiere L."/>
            <person name="Moustafa A."/>
            <person name="Nehr Z."/>
            <person name="Nyvall Collen P."/>
            <person name="Panaud O."/>
            <person name="Partensky F."/>
            <person name="Poulain J."/>
            <person name="Rensing S.A."/>
            <person name="Rousvoal S."/>
            <person name="Samson G."/>
            <person name="Symeonidi A."/>
            <person name="Weissenbach J."/>
            <person name="Zambounis A."/>
            <person name="Wincker P."/>
            <person name="Boyen C."/>
        </authorList>
    </citation>
    <scope>NUCLEOTIDE SEQUENCE [LARGE SCALE GENOMIC DNA]</scope>
    <source>
        <strain evidence="3">cv. Stackhouse</strain>
    </source>
</reference>
<organism evidence="2 3">
    <name type="scientific">Chondrus crispus</name>
    <name type="common">Carrageen Irish moss</name>
    <name type="synonym">Polymorpha crispa</name>
    <dbReference type="NCBI Taxonomy" id="2769"/>
    <lineage>
        <taxon>Eukaryota</taxon>
        <taxon>Rhodophyta</taxon>
        <taxon>Florideophyceae</taxon>
        <taxon>Rhodymeniophycidae</taxon>
        <taxon>Gigartinales</taxon>
        <taxon>Gigartinaceae</taxon>
        <taxon>Chondrus</taxon>
    </lineage>
</organism>
<dbReference type="Gramene" id="CDF36007">
    <property type="protein sequence ID" value="CDF36007"/>
    <property type="gene ID" value="CHC_T00004429001"/>
</dbReference>
<dbReference type="EMBL" id="HG001756">
    <property type="protein sequence ID" value="CDF36007.1"/>
    <property type="molecule type" value="Genomic_DNA"/>
</dbReference>
<dbReference type="RefSeq" id="XP_005715826.1">
    <property type="nucleotide sequence ID" value="XM_005715769.1"/>
</dbReference>
<sequence>MSESETQFPETRDDSPDYSSARKQRRTASFAQEEFIGLQSMNKSATFSPMADSNPSQNKSSPDPFAPKAKHGVCFTPESDNGKDRALRKSLSRVPTPHPREFSEMIRKQQEAEDEEEDKKDEDLD</sequence>
<accession>R7QBZ6</accession>
<dbReference type="GeneID" id="17323542"/>
<evidence type="ECO:0000313" key="2">
    <source>
        <dbReference type="EMBL" id="CDF36007.1"/>
    </source>
</evidence>
<dbReference type="KEGG" id="ccp:CHC_T00004429001"/>
<gene>
    <name evidence="2" type="ORF">CHC_T00004429001</name>
</gene>
<evidence type="ECO:0000313" key="3">
    <source>
        <dbReference type="Proteomes" id="UP000012073"/>
    </source>
</evidence>
<feature type="region of interest" description="Disordered" evidence="1">
    <location>
        <begin position="1"/>
        <end position="125"/>
    </location>
</feature>
<feature type="compositionally biased region" description="Polar residues" evidence="1">
    <location>
        <begin position="39"/>
        <end position="61"/>
    </location>
</feature>
<feature type="compositionally biased region" description="Acidic residues" evidence="1">
    <location>
        <begin position="112"/>
        <end position="125"/>
    </location>
</feature>
<name>R7QBZ6_CHOCR</name>
<evidence type="ECO:0000256" key="1">
    <source>
        <dbReference type="SAM" id="MobiDB-lite"/>
    </source>
</evidence>
<dbReference type="AlphaFoldDB" id="R7QBZ6"/>
<protein>
    <submittedName>
        <fullName evidence="2">Uncharacterized protein</fullName>
    </submittedName>
</protein>
<dbReference type="Proteomes" id="UP000012073">
    <property type="component" value="Unassembled WGS sequence"/>
</dbReference>
<proteinExistence type="predicted"/>
<keyword evidence="3" id="KW-1185">Reference proteome</keyword>